<evidence type="ECO:0000313" key="2">
    <source>
        <dbReference type="Proteomes" id="UP001155057"/>
    </source>
</evidence>
<protein>
    <submittedName>
        <fullName evidence="1">Uncharacterized protein</fullName>
    </submittedName>
</protein>
<reference evidence="1" key="1">
    <citation type="submission" date="2022-08" db="EMBL/GenBank/DDBJ databases">
        <title>Genomic Encyclopedia of Type Strains, Phase V (KMG-V): Genome sequencing to study the core and pangenomes of soil and plant-associated prokaryotes.</title>
        <authorList>
            <person name="Whitman W."/>
        </authorList>
    </citation>
    <scope>NUCLEOTIDE SEQUENCE</scope>
    <source>
        <strain evidence="1">SP3049</strain>
    </source>
</reference>
<sequence>MATLTKTRIAHGTSERLENIVRHYRIHVLGDSPTVDYSFQHQVPDSDAIRSLARWFEGADRRPSEVDRRKVVDAYGEFTEQLGQQFRLLRAFGYKAEVVDRDPFDSAEGMVTHVRNHQHLPVMSTGTGDFPADHPLTNPSRFTDANGRRMLHNDIFRWIHDILGHVHLGSENAPFTLKGEWRTWNAHAQMFTGDDALSILATEAIAQIAWMHSAPRFDGDERPIDQREFAEQKIARTPKVLREAVAA</sequence>
<dbReference type="AlphaFoldDB" id="A0A9X2TKE8"/>
<gene>
    <name evidence="1" type="ORF">GGP61_003202</name>
</gene>
<dbReference type="RefSeq" id="WP_259124403.1">
    <property type="nucleotide sequence ID" value="NZ_JANUAE010000015.1"/>
</dbReference>
<evidence type="ECO:0000313" key="1">
    <source>
        <dbReference type="EMBL" id="MCS3711569.1"/>
    </source>
</evidence>
<comment type="caution">
    <text evidence="1">The sequence shown here is derived from an EMBL/GenBank/DDBJ whole genome shotgun (WGS) entry which is preliminary data.</text>
</comment>
<name>A0A9X2TKE8_9BACT</name>
<organism evidence="1 2">
    <name type="scientific">Salinibacter ruber</name>
    <dbReference type="NCBI Taxonomy" id="146919"/>
    <lineage>
        <taxon>Bacteria</taxon>
        <taxon>Pseudomonadati</taxon>
        <taxon>Rhodothermota</taxon>
        <taxon>Rhodothermia</taxon>
        <taxon>Rhodothermales</taxon>
        <taxon>Salinibacteraceae</taxon>
        <taxon>Salinibacter</taxon>
    </lineage>
</organism>
<accession>A0A9X2TKE8</accession>
<dbReference type="Proteomes" id="UP001155057">
    <property type="component" value="Unassembled WGS sequence"/>
</dbReference>
<proteinExistence type="predicted"/>
<dbReference type="EMBL" id="JANUAE010000015">
    <property type="protein sequence ID" value="MCS3711569.1"/>
    <property type="molecule type" value="Genomic_DNA"/>
</dbReference>